<name>A0AAD9Q6S8_ACRCE</name>
<dbReference type="AlphaFoldDB" id="A0AAD9Q6S8"/>
<feature type="region of interest" description="Disordered" evidence="1">
    <location>
        <begin position="214"/>
        <end position="235"/>
    </location>
</feature>
<reference evidence="2" key="1">
    <citation type="journal article" date="2023" name="G3 (Bethesda)">
        <title>Whole genome assembly and annotation of the endangered Caribbean coral Acropora cervicornis.</title>
        <authorList>
            <person name="Selwyn J.D."/>
            <person name="Vollmer S.V."/>
        </authorList>
    </citation>
    <scope>NUCLEOTIDE SEQUENCE</scope>
    <source>
        <strain evidence="2">K2</strain>
    </source>
</reference>
<dbReference type="Proteomes" id="UP001249851">
    <property type="component" value="Unassembled WGS sequence"/>
</dbReference>
<feature type="compositionally biased region" description="Low complexity" evidence="1">
    <location>
        <begin position="322"/>
        <end position="331"/>
    </location>
</feature>
<reference evidence="2" key="2">
    <citation type="journal article" date="2023" name="Science">
        <title>Genomic signatures of disease resistance in endangered staghorn corals.</title>
        <authorList>
            <person name="Vollmer S.V."/>
            <person name="Selwyn J.D."/>
            <person name="Despard B.A."/>
            <person name="Roesel C.L."/>
        </authorList>
    </citation>
    <scope>NUCLEOTIDE SEQUENCE</scope>
    <source>
        <strain evidence="2">K2</strain>
    </source>
</reference>
<feature type="region of interest" description="Disordered" evidence="1">
    <location>
        <begin position="26"/>
        <end position="47"/>
    </location>
</feature>
<keyword evidence="3" id="KW-1185">Reference proteome</keyword>
<accession>A0AAD9Q6S8</accession>
<feature type="compositionally biased region" description="Polar residues" evidence="1">
    <location>
        <begin position="33"/>
        <end position="47"/>
    </location>
</feature>
<evidence type="ECO:0000313" key="3">
    <source>
        <dbReference type="Proteomes" id="UP001249851"/>
    </source>
</evidence>
<feature type="region of interest" description="Disordered" evidence="1">
    <location>
        <begin position="318"/>
        <end position="371"/>
    </location>
</feature>
<evidence type="ECO:0000256" key="1">
    <source>
        <dbReference type="SAM" id="MobiDB-lite"/>
    </source>
</evidence>
<sequence>MQARDSPAFAAQRQVFHSQAPSIQPLPMAEATTGPSHQNTPHLQSSQSALIPPYQAPFVPFTYGMPPTFSEAYNFQYPSTLRQIIAKPQVMADSQSSSSTSRPPDFITHLQSIRKSLYQLCGIDEAQEPPREGQAYSKWRKLVIQQRKPHNMSHYIMVARLSNRCFSVVLQIPNHLNNKVTQGDFMALYNKSEEEQFRLLSDVLEGHISFQELKRQKREKGAPSKQKAPTGNTEELQEEISRLKSQNTDLRIKLQQAVEDLDNERKRAKKLERRLKVLEKESEEEFYQYCRDVDSLREETNELAESWVNKNCVLQDDEESDVSSVARISSSEDNESTDNETALVSSDEDVPLSSVTQNSDLDEERISRPETTLEILRAATKESNEKIKHKTGRLTKPKYSSTAKRTIEVDDVLEEARKSSSAVSSSSENSDLDEERISRPETALERLRAATKGSNEKIKHKTGRLTKPKYSSTVSTNSTEQIASDKGHLSQSFKDDWDYRIEVLMAKEWVAVAYEEDFFVGQIEKKLANKVRNPLLEEANLSATGKGCPCEGIGRTCTDTGLEINGNPLTIDFSEKGKLQLKVTVENRNKDNRSYKRLMLLEALRRKEETREQNI</sequence>
<comment type="caution">
    <text evidence="2">The sequence shown here is derived from an EMBL/GenBank/DDBJ whole genome shotgun (WGS) entry which is preliminary data.</text>
</comment>
<proteinExistence type="predicted"/>
<evidence type="ECO:0000313" key="2">
    <source>
        <dbReference type="EMBL" id="KAK2555780.1"/>
    </source>
</evidence>
<organism evidence="2 3">
    <name type="scientific">Acropora cervicornis</name>
    <name type="common">Staghorn coral</name>
    <dbReference type="NCBI Taxonomy" id="6130"/>
    <lineage>
        <taxon>Eukaryota</taxon>
        <taxon>Metazoa</taxon>
        <taxon>Cnidaria</taxon>
        <taxon>Anthozoa</taxon>
        <taxon>Hexacorallia</taxon>
        <taxon>Scleractinia</taxon>
        <taxon>Astrocoeniina</taxon>
        <taxon>Acroporidae</taxon>
        <taxon>Acropora</taxon>
    </lineage>
</organism>
<feature type="region of interest" description="Disordered" evidence="1">
    <location>
        <begin position="418"/>
        <end position="442"/>
    </location>
</feature>
<protein>
    <submittedName>
        <fullName evidence="2">Uncharacterized protein</fullName>
    </submittedName>
</protein>
<feature type="compositionally biased region" description="Low complexity" evidence="1">
    <location>
        <begin position="419"/>
        <end position="429"/>
    </location>
</feature>
<dbReference type="EMBL" id="JARQWQ010000060">
    <property type="protein sequence ID" value="KAK2555780.1"/>
    <property type="molecule type" value="Genomic_DNA"/>
</dbReference>
<gene>
    <name evidence="2" type="ORF">P5673_022373</name>
</gene>